<keyword evidence="2" id="KW-1185">Reference proteome</keyword>
<comment type="caution">
    <text evidence="1">The sequence shown here is derived from an EMBL/GenBank/DDBJ whole genome shotgun (WGS) entry which is preliminary data.</text>
</comment>
<protein>
    <submittedName>
        <fullName evidence="1">Uncharacterized protein</fullName>
    </submittedName>
</protein>
<accession>A0AC60R174</accession>
<organism evidence="1 2">
    <name type="scientific">Ixodes persulcatus</name>
    <name type="common">Taiga tick</name>
    <dbReference type="NCBI Taxonomy" id="34615"/>
    <lineage>
        <taxon>Eukaryota</taxon>
        <taxon>Metazoa</taxon>
        <taxon>Ecdysozoa</taxon>
        <taxon>Arthropoda</taxon>
        <taxon>Chelicerata</taxon>
        <taxon>Arachnida</taxon>
        <taxon>Acari</taxon>
        <taxon>Parasitiformes</taxon>
        <taxon>Ixodida</taxon>
        <taxon>Ixodoidea</taxon>
        <taxon>Ixodidae</taxon>
        <taxon>Ixodinae</taxon>
        <taxon>Ixodes</taxon>
    </lineage>
</organism>
<name>A0AC60R174_IXOPE</name>
<dbReference type="Proteomes" id="UP000805193">
    <property type="component" value="Unassembled WGS sequence"/>
</dbReference>
<evidence type="ECO:0000313" key="2">
    <source>
        <dbReference type="Proteomes" id="UP000805193"/>
    </source>
</evidence>
<reference evidence="1 2" key="1">
    <citation type="journal article" date="2020" name="Cell">
        <title>Large-Scale Comparative Analyses of Tick Genomes Elucidate Their Genetic Diversity and Vector Capacities.</title>
        <authorList>
            <consortium name="Tick Genome and Microbiome Consortium (TIGMIC)"/>
            <person name="Jia N."/>
            <person name="Wang J."/>
            <person name="Shi W."/>
            <person name="Du L."/>
            <person name="Sun Y."/>
            <person name="Zhan W."/>
            <person name="Jiang J.F."/>
            <person name="Wang Q."/>
            <person name="Zhang B."/>
            <person name="Ji P."/>
            <person name="Bell-Sakyi L."/>
            <person name="Cui X.M."/>
            <person name="Yuan T.T."/>
            <person name="Jiang B.G."/>
            <person name="Yang W.F."/>
            <person name="Lam T.T."/>
            <person name="Chang Q.C."/>
            <person name="Ding S.J."/>
            <person name="Wang X.J."/>
            <person name="Zhu J.G."/>
            <person name="Ruan X.D."/>
            <person name="Zhao L."/>
            <person name="Wei J.T."/>
            <person name="Ye R.Z."/>
            <person name="Que T.C."/>
            <person name="Du C.H."/>
            <person name="Zhou Y.H."/>
            <person name="Cheng J.X."/>
            <person name="Dai P.F."/>
            <person name="Guo W.B."/>
            <person name="Han X.H."/>
            <person name="Huang E.J."/>
            <person name="Li L.F."/>
            <person name="Wei W."/>
            <person name="Gao Y.C."/>
            <person name="Liu J.Z."/>
            <person name="Shao H.Z."/>
            <person name="Wang X."/>
            <person name="Wang C.C."/>
            <person name="Yang T.C."/>
            <person name="Huo Q.B."/>
            <person name="Li W."/>
            <person name="Chen H.Y."/>
            <person name="Chen S.E."/>
            <person name="Zhou L.G."/>
            <person name="Ni X.B."/>
            <person name="Tian J.H."/>
            <person name="Sheng Y."/>
            <person name="Liu T."/>
            <person name="Pan Y.S."/>
            <person name="Xia L.Y."/>
            <person name="Li J."/>
            <person name="Zhao F."/>
            <person name="Cao W.C."/>
        </authorList>
    </citation>
    <scope>NUCLEOTIDE SEQUENCE [LARGE SCALE GENOMIC DNA]</scope>
    <source>
        <strain evidence="1">Iper-2018</strain>
    </source>
</reference>
<gene>
    <name evidence="1" type="ORF">HPB47_013894</name>
</gene>
<evidence type="ECO:0000313" key="1">
    <source>
        <dbReference type="EMBL" id="KAG0445564.1"/>
    </source>
</evidence>
<dbReference type="EMBL" id="JABSTQ010000213">
    <property type="protein sequence ID" value="KAG0445564.1"/>
    <property type="molecule type" value="Genomic_DNA"/>
</dbReference>
<proteinExistence type="predicted"/>
<sequence length="88" mass="9996">MRATVTRATMVDAGHKERNNSEWLVEKFTSGLTFPSLPYYMDGSVKLTQSLAILRHLAREYDLVGRTAFIELIKDFERAGDAFNVEQA</sequence>